<keyword evidence="3" id="KW-1185">Reference proteome</keyword>
<protein>
    <submittedName>
        <fullName evidence="2">Uncharacterized protein</fullName>
    </submittedName>
</protein>
<evidence type="ECO:0000256" key="1">
    <source>
        <dbReference type="SAM" id="MobiDB-lite"/>
    </source>
</evidence>
<feature type="compositionally biased region" description="Basic residues" evidence="1">
    <location>
        <begin position="1"/>
        <end position="12"/>
    </location>
</feature>
<feature type="compositionally biased region" description="Low complexity" evidence="1">
    <location>
        <begin position="17"/>
        <end position="44"/>
    </location>
</feature>
<evidence type="ECO:0000313" key="3">
    <source>
        <dbReference type="Proteomes" id="UP001329825"/>
    </source>
</evidence>
<dbReference type="InterPro" id="IPR017956">
    <property type="entry name" value="AT_hook_DNA-bd_motif"/>
</dbReference>
<name>A0ABZ1D5C8_9TREE</name>
<organism evidence="2 3">
    <name type="scientific">Kwoniella shivajii</name>
    <dbReference type="NCBI Taxonomy" id="564305"/>
    <lineage>
        <taxon>Eukaryota</taxon>
        <taxon>Fungi</taxon>
        <taxon>Dikarya</taxon>
        <taxon>Basidiomycota</taxon>
        <taxon>Agaricomycotina</taxon>
        <taxon>Tremellomycetes</taxon>
        <taxon>Tremellales</taxon>
        <taxon>Cryptococcaceae</taxon>
        <taxon>Kwoniella</taxon>
    </lineage>
</organism>
<evidence type="ECO:0000313" key="2">
    <source>
        <dbReference type="EMBL" id="WRT69046.1"/>
    </source>
</evidence>
<feature type="compositionally biased region" description="Basic and acidic residues" evidence="1">
    <location>
        <begin position="531"/>
        <end position="542"/>
    </location>
</feature>
<dbReference type="SMART" id="SM00384">
    <property type="entry name" value="AT_hook"/>
    <property type="match status" value="2"/>
</dbReference>
<dbReference type="RefSeq" id="XP_062793785.1">
    <property type="nucleotide sequence ID" value="XM_062937734.1"/>
</dbReference>
<dbReference type="Proteomes" id="UP001329825">
    <property type="component" value="Chromosome 8"/>
</dbReference>
<feature type="region of interest" description="Disordered" evidence="1">
    <location>
        <begin position="330"/>
        <end position="359"/>
    </location>
</feature>
<feature type="compositionally biased region" description="Polar residues" evidence="1">
    <location>
        <begin position="54"/>
        <end position="65"/>
    </location>
</feature>
<feature type="compositionally biased region" description="Basic and acidic residues" evidence="1">
    <location>
        <begin position="433"/>
        <end position="450"/>
    </location>
</feature>
<feature type="region of interest" description="Disordered" evidence="1">
    <location>
        <begin position="433"/>
        <end position="452"/>
    </location>
</feature>
<dbReference type="GeneID" id="87958159"/>
<dbReference type="EMBL" id="CP141888">
    <property type="protein sequence ID" value="WRT69046.1"/>
    <property type="molecule type" value="Genomic_DNA"/>
</dbReference>
<feature type="compositionally biased region" description="Basic residues" evidence="1">
    <location>
        <begin position="132"/>
        <end position="143"/>
    </location>
</feature>
<feature type="compositionally biased region" description="Basic and acidic residues" evidence="1">
    <location>
        <begin position="66"/>
        <end position="75"/>
    </location>
</feature>
<feature type="compositionally biased region" description="Low complexity" evidence="1">
    <location>
        <begin position="78"/>
        <end position="103"/>
    </location>
</feature>
<feature type="region of interest" description="Disordered" evidence="1">
    <location>
        <begin position="515"/>
        <end position="542"/>
    </location>
</feature>
<reference evidence="2 3" key="1">
    <citation type="submission" date="2024-01" db="EMBL/GenBank/DDBJ databases">
        <title>Comparative genomics of Cryptococcus and Kwoniella reveals pathogenesis evolution and contrasting modes of karyotype evolution via chromosome fusion or intercentromeric recombination.</title>
        <authorList>
            <person name="Coelho M.A."/>
            <person name="David-Palma M."/>
            <person name="Shea T."/>
            <person name="Bowers K."/>
            <person name="McGinley-Smith S."/>
            <person name="Mohammad A.W."/>
            <person name="Gnirke A."/>
            <person name="Yurkov A.M."/>
            <person name="Nowrousian M."/>
            <person name="Sun S."/>
            <person name="Cuomo C.A."/>
            <person name="Heitman J."/>
        </authorList>
    </citation>
    <scope>NUCLEOTIDE SEQUENCE [LARGE SCALE GENOMIC DNA]</scope>
    <source>
        <strain evidence="2">CBS 11374</strain>
    </source>
</reference>
<proteinExistence type="predicted"/>
<accession>A0ABZ1D5C8</accession>
<gene>
    <name evidence="2" type="ORF">IL334_006029</name>
</gene>
<sequence>MVAAKRRGRPPKSSHPTSTAFASAAVSATKASPKSTTSPSTSKKAVTKKETLASIATSEQQTIELHQADSTRYVDTELPLTSPLSSPSSSSPTLSQLPPSSSPKVTTKEFSKSFSTSTVDIVSSQIPPITEKKKRGRPPKSIKAKLAQQPISDNPKLSELFDEEVLSIPKIKTQKPPIKRRRQSSTPMSDVLSIPGPSRSRSGSISFSFLEESEDIEEHTLDEFLALCDESGPSVKKVEGKVTIFKPSRLPDDLRIDDSIYVENKGRWWVAKLISFQPATNFEDQQKGKDLYTVQMIDGKVYERKRRQQILMKYDEGIATCALGRTEGQKTIFSSNADRRPPTPEPFPSSSQPIPPDEFGRLTRRKQLYNIRPHLQSIILDEYAPARWRSDKFFAGGKERSSLSSEAQYGDMDEDEVANVVIPELRRWALREEGRKDKRRQPGEPLRPRGSDLYNALSAHDMNDYIENVLLPESIIELCIRSISWSDIPETEIRNNQEDDLNTLLDGIIDIDESADGNSTPISIFKAENQTPKEEIQHEQKTDQCNDPALLLYNRARDHLLLLRKNDFGKDFEMRSTELSAARARMRKKLKFPDEGLDAQDLIVWKEQNGWEVSFITGRINKIKNLKE</sequence>
<feature type="region of interest" description="Disordered" evidence="1">
    <location>
        <begin position="173"/>
        <end position="200"/>
    </location>
</feature>
<feature type="region of interest" description="Disordered" evidence="1">
    <location>
        <begin position="1"/>
        <end position="149"/>
    </location>
</feature>